<keyword evidence="1" id="KW-1133">Transmembrane helix</keyword>
<accession>A0A6V8MLI9</accession>
<sequence length="125" mass="14148">MEELKFNSTGPDASYLANINIFFATLFTLAIFKDRWHEDKLGSQSFLQKALDWFKQMFQGGLTGNRVQIAARREARKGLNVMIQKILYYIAIFADEGDIQVLISSGVVTKKSRKARRSTKAVPAT</sequence>
<evidence type="ECO:0000256" key="1">
    <source>
        <dbReference type="SAM" id="Phobius"/>
    </source>
</evidence>
<keyword evidence="3" id="KW-1185">Reference proteome</keyword>
<reference evidence="3" key="1">
    <citation type="submission" date="2020-06" db="EMBL/GenBank/DDBJ databases">
        <title>Draft genomic sequence of Geomonas sp. Red330.</title>
        <authorList>
            <person name="Itoh H."/>
            <person name="Zhenxing X."/>
            <person name="Ushijima N."/>
            <person name="Masuda Y."/>
            <person name="Shiratori Y."/>
            <person name="Senoo K."/>
        </authorList>
    </citation>
    <scope>NUCLEOTIDE SEQUENCE [LARGE SCALE GENOMIC DNA]</scope>
    <source>
        <strain evidence="3">Red330</strain>
    </source>
</reference>
<name>A0A6V8MLI9_9BACT</name>
<evidence type="ECO:0000313" key="2">
    <source>
        <dbReference type="EMBL" id="GFO60832.1"/>
    </source>
</evidence>
<dbReference type="EMBL" id="BLXX01000010">
    <property type="protein sequence ID" value="GFO60832.1"/>
    <property type="molecule type" value="Genomic_DNA"/>
</dbReference>
<gene>
    <name evidence="2" type="ORF">GMST_31570</name>
</gene>
<organism evidence="2 3">
    <name type="scientific">Geomonas silvestris</name>
    <dbReference type="NCBI Taxonomy" id="2740184"/>
    <lineage>
        <taxon>Bacteria</taxon>
        <taxon>Pseudomonadati</taxon>
        <taxon>Thermodesulfobacteriota</taxon>
        <taxon>Desulfuromonadia</taxon>
        <taxon>Geobacterales</taxon>
        <taxon>Geobacteraceae</taxon>
        <taxon>Geomonas</taxon>
    </lineage>
</organism>
<keyword evidence="1" id="KW-0472">Membrane</keyword>
<proteinExistence type="predicted"/>
<protein>
    <submittedName>
        <fullName evidence="2">Uncharacterized protein</fullName>
    </submittedName>
</protein>
<evidence type="ECO:0000313" key="3">
    <source>
        <dbReference type="Proteomes" id="UP000556026"/>
    </source>
</evidence>
<dbReference type="RefSeq" id="WP_183355635.1">
    <property type="nucleotide sequence ID" value="NZ_BLXX01000010.1"/>
</dbReference>
<dbReference type="AlphaFoldDB" id="A0A6V8MLI9"/>
<keyword evidence="1" id="KW-0812">Transmembrane</keyword>
<feature type="transmembrane region" description="Helical" evidence="1">
    <location>
        <begin position="15"/>
        <end position="32"/>
    </location>
</feature>
<dbReference type="Proteomes" id="UP000556026">
    <property type="component" value="Unassembled WGS sequence"/>
</dbReference>
<comment type="caution">
    <text evidence="2">The sequence shown here is derived from an EMBL/GenBank/DDBJ whole genome shotgun (WGS) entry which is preliminary data.</text>
</comment>